<dbReference type="STRING" id="399497.BW733_09910"/>
<organism evidence="1 2">
    <name type="scientific">Tessaracoccus flavescens</name>
    <dbReference type="NCBI Taxonomy" id="399497"/>
    <lineage>
        <taxon>Bacteria</taxon>
        <taxon>Bacillati</taxon>
        <taxon>Actinomycetota</taxon>
        <taxon>Actinomycetes</taxon>
        <taxon>Propionibacteriales</taxon>
        <taxon>Propionibacteriaceae</taxon>
        <taxon>Tessaracoccus</taxon>
    </lineage>
</organism>
<keyword evidence="2" id="KW-1185">Reference proteome</keyword>
<evidence type="ECO:0000313" key="1">
    <source>
        <dbReference type="EMBL" id="AQP51093.1"/>
    </source>
</evidence>
<proteinExistence type="predicted"/>
<gene>
    <name evidence="1" type="ORF">BW733_09910</name>
</gene>
<name>A0A1Q2CYC8_9ACTN</name>
<dbReference type="RefSeq" id="WP_077350078.1">
    <property type="nucleotide sequence ID" value="NZ_CP019607.1"/>
</dbReference>
<accession>A0A1Q2CYC8</accession>
<sequence length="127" mass="13218">MTSPAWLAVEGWLSSGSALSATGSYTVDADPDAPQGNVTLLRFGDDQAPARPMTTAARMDGADCWPSDTALAVKCSLELGEGASLVGEASTLSQGTTTPPPAAPRRLPGCSWRCVRHCRRAEQGDQV</sequence>
<protein>
    <submittedName>
        <fullName evidence="1">Uncharacterized protein</fullName>
    </submittedName>
</protein>
<dbReference type="EMBL" id="CP019607">
    <property type="protein sequence ID" value="AQP51093.1"/>
    <property type="molecule type" value="Genomic_DNA"/>
</dbReference>
<dbReference type="AlphaFoldDB" id="A0A1Q2CYC8"/>
<reference evidence="1 2" key="1">
    <citation type="journal article" date="2008" name="Int. J. Syst. Evol. Microbiol.">
        <title>Tessaracoccus flavescens sp. nov., isolated from marine sediment.</title>
        <authorList>
            <person name="Lee D.W."/>
            <person name="Lee S.D."/>
        </authorList>
    </citation>
    <scope>NUCLEOTIDE SEQUENCE [LARGE SCALE GENOMIC DNA]</scope>
    <source>
        <strain evidence="1 2">SST-39T</strain>
    </source>
</reference>
<dbReference type="Proteomes" id="UP000188235">
    <property type="component" value="Chromosome"/>
</dbReference>
<evidence type="ECO:0000313" key="2">
    <source>
        <dbReference type="Proteomes" id="UP000188235"/>
    </source>
</evidence>
<dbReference type="KEGG" id="tfa:BW733_09910"/>